<dbReference type="EMBL" id="CM046391">
    <property type="protein sequence ID" value="KAI8557946.1"/>
    <property type="molecule type" value="Genomic_DNA"/>
</dbReference>
<name>A0ACC0NYH2_RHOML</name>
<protein>
    <submittedName>
        <fullName evidence="1">Uncharacterized protein</fullName>
    </submittedName>
</protein>
<evidence type="ECO:0000313" key="1">
    <source>
        <dbReference type="EMBL" id="KAI8557946.1"/>
    </source>
</evidence>
<proteinExistence type="predicted"/>
<dbReference type="Proteomes" id="UP001062846">
    <property type="component" value="Chromosome 4"/>
</dbReference>
<keyword evidence="2" id="KW-1185">Reference proteome</keyword>
<organism evidence="1 2">
    <name type="scientific">Rhododendron molle</name>
    <name type="common">Chinese azalea</name>
    <name type="synonym">Azalea mollis</name>
    <dbReference type="NCBI Taxonomy" id="49168"/>
    <lineage>
        <taxon>Eukaryota</taxon>
        <taxon>Viridiplantae</taxon>
        <taxon>Streptophyta</taxon>
        <taxon>Embryophyta</taxon>
        <taxon>Tracheophyta</taxon>
        <taxon>Spermatophyta</taxon>
        <taxon>Magnoliopsida</taxon>
        <taxon>eudicotyledons</taxon>
        <taxon>Gunneridae</taxon>
        <taxon>Pentapetalae</taxon>
        <taxon>asterids</taxon>
        <taxon>Ericales</taxon>
        <taxon>Ericaceae</taxon>
        <taxon>Ericoideae</taxon>
        <taxon>Rhodoreae</taxon>
        <taxon>Rhododendron</taxon>
    </lineage>
</organism>
<gene>
    <name evidence="1" type="ORF">RHMOL_Rhmol04G0050500</name>
</gene>
<sequence length="105" mass="11836">MESRSPLSKEVGVVVLSMSRESLRLRDLNALEGAMSDMDRIKLDYITGPCSSFYYDWTSFFPLPRQRYILVGLLIDQRGRTESSLEGADHEAAAHCDHGEVVRVS</sequence>
<reference evidence="1" key="1">
    <citation type="submission" date="2022-02" db="EMBL/GenBank/DDBJ databases">
        <title>Plant Genome Project.</title>
        <authorList>
            <person name="Zhang R.-G."/>
        </authorList>
    </citation>
    <scope>NUCLEOTIDE SEQUENCE</scope>
    <source>
        <strain evidence="1">AT1</strain>
    </source>
</reference>
<accession>A0ACC0NYH2</accession>
<comment type="caution">
    <text evidence="1">The sequence shown here is derived from an EMBL/GenBank/DDBJ whole genome shotgun (WGS) entry which is preliminary data.</text>
</comment>
<evidence type="ECO:0000313" key="2">
    <source>
        <dbReference type="Proteomes" id="UP001062846"/>
    </source>
</evidence>